<gene>
    <name evidence="2" type="ORF">PECUL_23A056479</name>
</gene>
<keyword evidence="1" id="KW-0175">Coiled coil</keyword>
<dbReference type="Proteomes" id="UP001295444">
    <property type="component" value="Chromosome 01"/>
</dbReference>
<organism evidence="2 3">
    <name type="scientific">Pelobates cultripes</name>
    <name type="common">Western spadefoot toad</name>
    <dbReference type="NCBI Taxonomy" id="61616"/>
    <lineage>
        <taxon>Eukaryota</taxon>
        <taxon>Metazoa</taxon>
        <taxon>Chordata</taxon>
        <taxon>Craniata</taxon>
        <taxon>Vertebrata</taxon>
        <taxon>Euteleostomi</taxon>
        <taxon>Amphibia</taxon>
        <taxon>Batrachia</taxon>
        <taxon>Anura</taxon>
        <taxon>Pelobatoidea</taxon>
        <taxon>Pelobatidae</taxon>
        <taxon>Pelobates</taxon>
    </lineage>
</organism>
<feature type="coiled-coil region" evidence="1">
    <location>
        <begin position="47"/>
        <end position="120"/>
    </location>
</feature>
<evidence type="ECO:0000313" key="3">
    <source>
        <dbReference type="Proteomes" id="UP001295444"/>
    </source>
</evidence>
<keyword evidence="3" id="KW-1185">Reference proteome</keyword>
<evidence type="ECO:0000256" key="1">
    <source>
        <dbReference type="SAM" id="Coils"/>
    </source>
</evidence>
<dbReference type="AlphaFoldDB" id="A0AAD1R2Y5"/>
<proteinExistence type="predicted"/>
<dbReference type="EMBL" id="OW240912">
    <property type="protein sequence ID" value="CAH2222434.1"/>
    <property type="molecule type" value="Genomic_DNA"/>
</dbReference>
<sequence length="157" mass="18452">MEKRVSLHEIEIYNEDKAQSSTQRNNEKECIESSSKDSQFIGKEYLNACLQIQLENIKKEMHLMMDNFKMQISKITAKVTALEDKIEYSIVQHGVQEEKMLNMEKKITTLEAKITDNEDRARRNKIRIRGIQEEVTSGNLDNYLKYIFKFLGVQQDN</sequence>
<accession>A0AAD1R2Y5</accession>
<name>A0AAD1R2Y5_PELCU</name>
<reference evidence="2" key="1">
    <citation type="submission" date="2022-03" db="EMBL/GenBank/DDBJ databases">
        <authorList>
            <person name="Alioto T."/>
            <person name="Alioto T."/>
            <person name="Gomez Garrido J."/>
        </authorList>
    </citation>
    <scope>NUCLEOTIDE SEQUENCE</scope>
</reference>
<protein>
    <submittedName>
        <fullName evidence="2">Uncharacterized protein</fullName>
    </submittedName>
</protein>
<evidence type="ECO:0000313" key="2">
    <source>
        <dbReference type="EMBL" id="CAH2222434.1"/>
    </source>
</evidence>